<evidence type="ECO:0000259" key="7">
    <source>
        <dbReference type="PROSITE" id="PS50949"/>
    </source>
</evidence>
<accession>A0A844C267</accession>
<reference evidence="8 9" key="1">
    <citation type="submission" date="2019-11" db="EMBL/GenBank/DDBJ databases">
        <title>Characterisation of Fundicoccus ignavus gen. nov. sp. nov., a novel genus of the family Aerococcaceae from bulk tank milk.</title>
        <authorList>
            <person name="Siebert A."/>
            <person name="Huptas C."/>
            <person name="Wenning M."/>
            <person name="Scherer S."/>
            <person name="Doll E.V."/>
        </authorList>
    </citation>
    <scope>NUCLEOTIDE SEQUENCE [LARGE SCALE GENOMIC DNA]</scope>
    <source>
        <strain evidence="8 9">DSM 109652</strain>
    </source>
</reference>
<proteinExistence type="inferred from homology"/>
<keyword evidence="3" id="KW-0663">Pyridoxal phosphate</keyword>
<dbReference type="Gene3D" id="1.10.10.10">
    <property type="entry name" value="Winged helix-like DNA-binding domain superfamily/Winged helix DNA-binding domain"/>
    <property type="match status" value="1"/>
</dbReference>
<dbReference type="PANTHER" id="PTHR46577:SF1">
    <property type="entry name" value="HTH-TYPE TRANSCRIPTIONAL REGULATORY PROTEIN GABR"/>
    <property type="match status" value="1"/>
</dbReference>
<dbReference type="InterPro" id="IPR036390">
    <property type="entry name" value="WH_DNA-bd_sf"/>
</dbReference>
<dbReference type="Gene3D" id="3.40.640.10">
    <property type="entry name" value="Type I PLP-dependent aspartate aminotransferase-like (Major domain)"/>
    <property type="match status" value="1"/>
</dbReference>
<dbReference type="SUPFAM" id="SSF53383">
    <property type="entry name" value="PLP-dependent transferases"/>
    <property type="match status" value="1"/>
</dbReference>
<protein>
    <submittedName>
        <fullName evidence="8">GntR family transcriptional regulator</fullName>
    </submittedName>
</protein>
<dbReference type="CDD" id="cd07377">
    <property type="entry name" value="WHTH_GntR"/>
    <property type="match status" value="1"/>
</dbReference>
<evidence type="ECO:0000256" key="4">
    <source>
        <dbReference type="ARBA" id="ARBA00023015"/>
    </source>
</evidence>
<evidence type="ECO:0000256" key="6">
    <source>
        <dbReference type="ARBA" id="ARBA00023163"/>
    </source>
</evidence>
<dbReference type="RefSeq" id="WP_153833280.1">
    <property type="nucleotide sequence ID" value="NZ_WJQT01000023.1"/>
</dbReference>
<dbReference type="PROSITE" id="PS50949">
    <property type="entry name" value="HTH_GNTR"/>
    <property type="match status" value="1"/>
</dbReference>
<keyword evidence="2" id="KW-0808">Transferase</keyword>
<gene>
    <name evidence="8" type="ORF">GF867_11680</name>
</gene>
<dbReference type="GO" id="GO:0008483">
    <property type="term" value="F:transaminase activity"/>
    <property type="evidence" value="ECO:0007669"/>
    <property type="project" value="UniProtKB-KW"/>
</dbReference>
<dbReference type="AlphaFoldDB" id="A0A844C267"/>
<keyword evidence="4" id="KW-0805">Transcription regulation</keyword>
<dbReference type="SUPFAM" id="SSF46785">
    <property type="entry name" value="Winged helix' DNA-binding domain"/>
    <property type="match status" value="1"/>
</dbReference>
<sequence length="474" mass="54760">MITVNFNEDQHLYLQIVDEVIRQIAQGHLKSRDQLPSRRALADHLKVSLNTVINAYDQLTDEGYIVPRERSGYYVDLLEIDMLPSEEMETKPLKHEHSKISEVSQYTYDFHFANRDMSTLNPKQLLQYAPEALARSVVNCNLKDDLGSLSLRLAIANYLRKYRGVMTSADNIIITGGHTASLQTLFALLEDAIYALEDPGYYKNLDFFTDYQQKTIRIPIDKYGFSVKDLETTSANIVITTPSHQFPTGIIMGMRRRQRLLKWAYQAENRYIIENDYYNEFRLKGRPVPALTSLDDQERVILLGAFRQSMGSIFKMSYLVLPDQLMNKFHQAKLKTSDISSFEQYLMTDFLNSTHFPKYINSLRTNYRRKEKAVLAALNQTQLPLTIKEAGAGLFLIINFEGEIPPTDVIQARLAENKIRLQPVNHYAKLKNRFDQSYILGYGGLELDEIDQAIQALVSIFKVIMLFYIYRCKH</sequence>
<evidence type="ECO:0000313" key="8">
    <source>
        <dbReference type="EMBL" id="MRJ48224.1"/>
    </source>
</evidence>
<keyword evidence="2" id="KW-0032">Aminotransferase</keyword>
<evidence type="ECO:0000256" key="5">
    <source>
        <dbReference type="ARBA" id="ARBA00023125"/>
    </source>
</evidence>
<evidence type="ECO:0000256" key="2">
    <source>
        <dbReference type="ARBA" id="ARBA00022576"/>
    </source>
</evidence>
<dbReference type="EMBL" id="WJQT01000023">
    <property type="protein sequence ID" value="MRJ48224.1"/>
    <property type="molecule type" value="Genomic_DNA"/>
</dbReference>
<dbReference type="Pfam" id="PF00392">
    <property type="entry name" value="GntR"/>
    <property type="match status" value="1"/>
</dbReference>
<comment type="caution">
    <text evidence="8">The sequence shown here is derived from an EMBL/GenBank/DDBJ whole genome shotgun (WGS) entry which is preliminary data.</text>
</comment>
<name>A0A844C267_9LACT</name>
<dbReference type="InterPro" id="IPR036388">
    <property type="entry name" value="WH-like_DNA-bd_sf"/>
</dbReference>
<evidence type="ECO:0000256" key="3">
    <source>
        <dbReference type="ARBA" id="ARBA00022898"/>
    </source>
</evidence>
<dbReference type="PANTHER" id="PTHR46577">
    <property type="entry name" value="HTH-TYPE TRANSCRIPTIONAL REGULATORY PROTEIN GABR"/>
    <property type="match status" value="1"/>
</dbReference>
<dbReference type="CDD" id="cd00609">
    <property type="entry name" value="AAT_like"/>
    <property type="match status" value="1"/>
</dbReference>
<keyword evidence="5" id="KW-0238">DNA-binding</keyword>
<evidence type="ECO:0000256" key="1">
    <source>
        <dbReference type="ARBA" id="ARBA00005384"/>
    </source>
</evidence>
<dbReference type="Proteomes" id="UP000440066">
    <property type="component" value="Unassembled WGS sequence"/>
</dbReference>
<dbReference type="GO" id="GO:0003677">
    <property type="term" value="F:DNA binding"/>
    <property type="evidence" value="ECO:0007669"/>
    <property type="project" value="UniProtKB-KW"/>
</dbReference>
<dbReference type="InterPro" id="IPR051446">
    <property type="entry name" value="HTH_trans_reg/aminotransferase"/>
</dbReference>
<dbReference type="InterPro" id="IPR015421">
    <property type="entry name" value="PyrdxlP-dep_Trfase_major"/>
</dbReference>
<keyword evidence="6" id="KW-0804">Transcription</keyword>
<organism evidence="8 9">
    <name type="scientific">Fundicoccus ignavus</name>
    <dbReference type="NCBI Taxonomy" id="2664442"/>
    <lineage>
        <taxon>Bacteria</taxon>
        <taxon>Bacillati</taxon>
        <taxon>Bacillota</taxon>
        <taxon>Bacilli</taxon>
        <taxon>Lactobacillales</taxon>
        <taxon>Aerococcaceae</taxon>
        <taxon>Fundicoccus</taxon>
    </lineage>
</organism>
<feature type="domain" description="HTH gntR-type" evidence="7">
    <location>
        <begin position="10"/>
        <end position="78"/>
    </location>
</feature>
<dbReference type="GO" id="GO:0003700">
    <property type="term" value="F:DNA-binding transcription factor activity"/>
    <property type="evidence" value="ECO:0007669"/>
    <property type="project" value="InterPro"/>
</dbReference>
<comment type="similarity">
    <text evidence="1">In the C-terminal section; belongs to the class-I pyridoxal-phosphate-dependent aminotransferase family.</text>
</comment>
<evidence type="ECO:0000313" key="9">
    <source>
        <dbReference type="Proteomes" id="UP000440066"/>
    </source>
</evidence>
<dbReference type="InterPro" id="IPR015424">
    <property type="entry name" value="PyrdxlP-dep_Trfase"/>
</dbReference>
<dbReference type="InterPro" id="IPR000524">
    <property type="entry name" value="Tscrpt_reg_HTH_GntR"/>
</dbReference>
<dbReference type="SMART" id="SM00345">
    <property type="entry name" value="HTH_GNTR"/>
    <property type="match status" value="1"/>
</dbReference>